<dbReference type="PANTHER" id="PTHR11839:SF1">
    <property type="entry name" value="ADP-SUGAR PYROPHOSPHATASE"/>
    <property type="match status" value="1"/>
</dbReference>
<dbReference type="GO" id="GO:0047631">
    <property type="term" value="F:ADP-ribose diphosphatase activity"/>
    <property type="evidence" value="ECO:0007669"/>
    <property type="project" value="TreeGrafter"/>
</dbReference>
<evidence type="ECO:0000259" key="2">
    <source>
        <dbReference type="PROSITE" id="PS51462"/>
    </source>
</evidence>
<dbReference type="GO" id="GO:0019693">
    <property type="term" value="P:ribose phosphate metabolic process"/>
    <property type="evidence" value="ECO:0007669"/>
    <property type="project" value="TreeGrafter"/>
</dbReference>
<name>A0A2R5L5Y7_9ACAR</name>
<dbReference type="PANTHER" id="PTHR11839">
    <property type="entry name" value="UDP/ADP-SUGAR PYROPHOSPHATASE"/>
    <property type="match status" value="1"/>
</dbReference>
<keyword evidence="1 3" id="KW-0378">Hydrolase</keyword>
<accession>A0A2R5L5Y7</accession>
<dbReference type="AlphaFoldDB" id="A0A2R5L5Y7"/>
<feature type="domain" description="Nudix hydrolase" evidence="2">
    <location>
        <begin position="59"/>
        <end position="200"/>
    </location>
</feature>
<dbReference type="GO" id="GO:0005634">
    <property type="term" value="C:nucleus"/>
    <property type="evidence" value="ECO:0007669"/>
    <property type="project" value="TreeGrafter"/>
</dbReference>
<proteinExistence type="predicted"/>
<protein>
    <submittedName>
        <fullName evidence="3">Putative nucleoside diphosphate-sugar hydrolase of the mutt nudix family</fullName>
    </submittedName>
</protein>
<dbReference type="CDD" id="cd18888">
    <property type="entry name" value="NUDIX_ADPRase_Nudt5"/>
    <property type="match status" value="1"/>
</dbReference>
<sequence>MAPSPTPAHSRRIDKKKFVHLSSQEIARGEFLSLHKYKYVDASGAESTWEVAERHKKHGDTDSVACIPVLRRHLKYDCLVLVKQYRPATKSFTLEFPSGLMENMEPLAQHAALRRLHSQTGYCATTAKQVSPLTACDPIHTGCTTKIVSADVNGDDLLNLKAEQNFGEGEMYEVVQIPTNDVLHRLNEYSKEGYVIDSKVYTFALGLAMGVKIGESNSATEENDVQFVTNIID</sequence>
<dbReference type="Gene3D" id="3.90.79.10">
    <property type="entry name" value="Nucleoside Triphosphate Pyrophosphohydrolase"/>
    <property type="match status" value="1"/>
</dbReference>
<dbReference type="SUPFAM" id="SSF55811">
    <property type="entry name" value="Nudix"/>
    <property type="match status" value="1"/>
</dbReference>
<dbReference type="EMBL" id="GGLE01000798">
    <property type="protein sequence ID" value="MBY04924.1"/>
    <property type="molecule type" value="Transcribed_RNA"/>
</dbReference>
<dbReference type="GO" id="GO:0006753">
    <property type="term" value="P:nucleoside phosphate metabolic process"/>
    <property type="evidence" value="ECO:0007669"/>
    <property type="project" value="TreeGrafter"/>
</dbReference>
<dbReference type="InterPro" id="IPR000086">
    <property type="entry name" value="NUDIX_hydrolase_dom"/>
</dbReference>
<reference evidence="3" key="1">
    <citation type="submission" date="2018-03" db="EMBL/GenBank/DDBJ databases">
        <title>The relapsing fever spirochete Borrelia turicatae persists in the highly oxidative environment of its soft-bodied tick vector.</title>
        <authorList>
            <person name="Bourret T.J."/>
            <person name="Boyle W.K."/>
            <person name="Valenzuela J.G."/>
            <person name="Oliveira F."/>
            <person name="Lopez J.E."/>
        </authorList>
    </citation>
    <scope>NUCLEOTIDE SEQUENCE</scope>
    <source>
        <strain evidence="3">Kansas strain/isolate</strain>
        <tissue evidence="3">Salivary glands</tissue>
    </source>
</reference>
<dbReference type="InterPro" id="IPR015797">
    <property type="entry name" value="NUDIX_hydrolase-like_dom_sf"/>
</dbReference>
<evidence type="ECO:0000313" key="3">
    <source>
        <dbReference type="EMBL" id="MBY04924.1"/>
    </source>
</evidence>
<evidence type="ECO:0000256" key="1">
    <source>
        <dbReference type="ARBA" id="ARBA00022801"/>
    </source>
</evidence>
<organism evidence="3">
    <name type="scientific">Ornithodoros turicata</name>
    <dbReference type="NCBI Taxonomy" id="34597"/>
    <lineage>
        <taxon>Eukaryota</taxon>
        <taxon>Metazoa</taxon>
        <taxon>Ecdysozoa</taxon>
        <taxon>Arthropoda</taxon>
        <taxon>Chelicerata</taxon>
        <taxon>Arachnida</taxon>
        <taxon>Acari</taxon>
        <taxon>Parasitiformes</taxon>
        <taxon>Ixodida</taxon>
        <taxon>Ixodoidea</taxon>
        <taxon>Argasidae</taxon>
        <taxon>Ornithodorinae</taxon>
        <taxon>Ornithodoros</taxon>
    </lineage>
</organism>
<dbReference type="PROSITE" id="PS51462">
    <property type="entry name" value="NUDIX"/>
    <property type="match status" value="1"/>
</dbReference>